<dbReference type="Proteomes" id="UP000198785">
    <property type="component" value="Unassembled WGS sequence"/>
</dbReference>
<dbReference type="GO" id="GO:0016430">
    <property type="term" value="F:tRNA (adenine-N6)-methyltransferase activity"/>
    <property type="evidence" value="ECO:0007669"/>
    <property type="project" value="UniProtKB-UniRule"/>
</dbReference>
<dbReference type="InterPro" id="IPR029063">
    <property type="entry name" value="SAM-dependent_MTases_sf"/>
</dbReference>
<comment type="similarity">
    <text evidence="6">Belongs to the methyltransferase superfamily. tRNA (adenine-N(6)-)-methyltransferase family.</text>
</comment>
<dbReference type="Gene3D" id="3.40.50.150">
    <property type="entry name" value="Vaccinia Virus protein VP39"/>
    <property type="match status" value="1"/>
</dbReference>
<keyword evidence="4 6" id="KW-0949">S-adenosyl-L-methionine</keyword>
<keyword evidence="9" id="KW-1185">Reference proteome</keyword>
<keyword evidence="2 6" id="KW-0489">Methyltransferase</keyword>
<dbReference type="RefSeq" id="WP_093366003.1">
    <property type="nucleotide sequence ID" value="NZ_FOZZ01000007.1"/>
</dbReference>
<evidence type="ECO:0000256" key="2">
    <source>
        <dbReference type="ARBA" id="ARBA00022603"/>
    </source>
</evidence>
<evidence type="ECO:0000256" key="3">
    <source>
        <dbReference type="ARBA" id="ARBA00022679"/>
    </source>
</evidence>
<comment type="catalytic activity">
    <reaction evidence="6">
        <text>adenosine(37) in tRNA1(Val) + S-adenosyl-L-methionine = N(6)-methyladenosine(37) in tRNA1(Val) + S-adenosyl-L-homocysteine + H(+)</text>
        <dbReference type="Rhea" id="RHEA:43160"/>
        <dbReference type="Rhea" id="RHEA-COMP:10369"/>
        <dbReference type="Rhea" id="RHEA-COMP:10370"/>
        <dbReference type="ChEBI" id="CHEBI:15378"/>
        <dbReference type="ChEBI" id="CHEBI:57856"/>
        <dbReference type="ChEBI" id="CHEBI:59789"/>
        <dbReference type="ChEBI" id="CHEBI:74411"/>
        <dbReference type="ChEBI" id="CHEBI:74449"/>
        <dbReference type="EC" id="2.1.1.223"/>
    </reaction>
</comment>
<feature type="domain" description="Methyltransferase small" evidence="7">
    <location>
        <begin position="34"/>
        <end position="123"/>
    </location>
</feature>
<evidence type="ECO:0000256" key="6">
    <source>
        <dbReference type="HAMAP-Rule" id="MF_01872"/>
    </source>
</evidence>
<dbReference type="InterPro" id="IPR050210">
    <property type="entry name" value="tRNA_Adenine-N(6)_MTase"/>
</dbReference>
<evidence type="ECO:0000313" key="9">
    <source>
        <dbReference type="Proteomes" id="UP000198785"/>
    </source>
</evidence>
<dbReference type="GO" id="GO:0008033">
    <property type="term" value="P:tRNA processing"/>
    <property type="evidence" value="ECO:0007669"/>
    <property type="project" value="UniProtKB-UniRule"/>
</dbReference>
<dbReference type="GO" id="GO:0005737">
    <property type="term" value="C:cytoplasm"/>
    <property type="evidence" value="ECO:0007669"/>
    <property type="project" value="UniProtKB-SubCell"/>
</dbReference>
<keyword evidence="5 6" id="KW-0819">tRNA processing</keyword>
<comment type="subcellular location">
    <subcellularLocation>
        <location evidence="6">Cytoplasm</location>
    </subcellularLocation>
</comment>
<evidence type="ECO:0000256" key="5">
    <source>
        <dbReference type="ARBA" id="ARBA00022694"/>
    </source>
</evidence>
<reference evidence="8 9" key="1">
    <citation type="submission" date="2016-10" db="EMBL/GenBank/DDBJ databases">
        <authorList>
            <person name="de Groot N.N."/>
        </authorList>
    </citation>
    <scope>NUCLEOTIDE SEQUENCE [LARGE SCALE GENOMIC DNA]</scope>
    <source>
        <strain evidence="8 9">DSM 22789</strain>
    </source>
</reference>
<name>A0A1I6TYW4_9SPHI</name>
<dbReference type="InterPro" id="IPR007848">
    <property type="entry name" value="Small_mtfrase_dom"/>
</dbReference>
<proteinExistence type="inferred from homology"/>
<dbReference type="PROSITE" id="PS00092">
    <property type="entry name" value="N6_MTASE"/>
    <property type="match status" value="1"/>
</dbReference>
<dbReference type="HAMAP" id="MF_01872">
    <property type="entry name" value="tRNA_methyltr_YfiC"/>
    <property type="match status" value="1"/>
</dbReference>
<dbReference type="STRING" id="683125.SAMN05660206_107145"/>
<gene>
    <name evidence="8" type="ORF">SAMN05660206_107145</name>
</gene>
<evidence type="ECO:0000313" key="8">
    <source>
        <dbReference type="EMBL" id="SFS94382.1"/>
    </source>
</evidence>
<dbReference type="PANTHER" id="PTHR47739:SF1">
    <property type="entry name" value="TRNA1(VAL) (ADENINE(37)-N6)-METHYLTRANSFERASE"/>
    <property type="match status" value="1"/>
</dbReference>
<evidence type="ECO:0000256" key="1">
    <source>
        <dbReference type="ARBA" id="ARBA00022490"/>
    </source>
</evidence>
<comment type="function">
    <text evidence="6">Specifically methylates the adenine in position 37 of tRNA(1)(Val) (anticodon cmo5UAC).</text>
</comment>
<protein>
    <recommendedName>
        <fullName evidence="6">tRNA1(Val) (adenine(37)-N6)-methyltransferase</fullName>
        <ecNumber evidence="6">2.1.1.223</ecNumber>
    </recommendedName>
    <alternativeName>
        <fullName evidence="6">tRNA m6A37 methyltransferase</fullName>
    </alternativeName>
</protein>
<dbReference type="EMBL" id="FOZZ01000007">
    <property type="protein sequence ID" value="SFS94382.1"/>
    <property type="molecule type" value="Genomic_DNA"/>
</dbReference>
<dbReference type="AlphaFoldDB" id="A0A1I6TYW4"/>
<keyword evidence="3 6" id="KW-0808">Transferase</keyword>
<dbReference type="Pfam" id="PF05175">
    <property type="entry name" value="MTS"/>
    <property type="match status" value="1"/>
</dbReference>
<organism evidence="8 9">
    <name type="scientific">Sphingobacterium wenxiniae</name>
    <dbReference type="NCBI Taxonomy" id="683125"/>
    <lineage>
        <taxon>Bacteria</taxon>
        <taxon>Pseudomonadati</taxon>
        <taxon>Bacteroidota</taxon>
        <taxon>Sphingobacteriia</taxon>
        <taxon>Sphingobacteriales</taxon>
        <taxon>Sphingobacteriaceae</taxon>
        <taxon>Sphingobacterium</taxon>
    </lineage>
</organism>
<dbReference type="SUPFAM" id="SSF53335">
    <property type="entry name" value="S-adenosyl-L-methionine-dependent methyltransferases"/>
    <property type="match status" value="1"/>
</dbReference>
<accession>A0A1I6TYW4</accession>
<dbReference type="GO" id="GO:0003676">
    <property type="term" value="F:nucleic acid binding"/>
    <property type="evidence" value="ECO:0007669"/>
    <property type="project" value="InterPro"/>
</dbReference>
<dbReference type="CDD" id="cd02440">
    <property type="entry name" value="AdoMet_MTases"/>
    <property type="match status" value="1"/>
</dbReference>
<keyword evidence="1 6" id="KW-0963">Cytoplasm</keyword>
<sequence>MGSVFKFKQFEVDQSACAMKINTDGVLLGATERDIHPSRILDIGTGTGVVALMLAQAFPEAVVDAVEIDETAAKRAQMNFANSNFASRLQLFHTAFQGFCPQEKYDLIISNPPFYTNSLHAPDERKKLAKHTDTLFFEGLLHYVRTYLTSKGIFECIVPPALANWLIDRADADYALHLQRIIDISSFENGEVIRRIVSLGKEEVPQRHESLYIYAEKGIHSVKYKQLLAPYFLAY</sequence>
<evidence type="ECO:0000256" key="4">
    <source>
        <dbReference type="ARBA" id="ARBA00022691"/>
    </source>
</evidence>
<dbReference type="EC" id="2.1.1.223" evidence="6"/>
<dbReference type="OrthoDB" id="5383291at2"/>
<dbReference type="InterPro" id="IPR022882">
    <property type="entry name" value="tRNA_adenine-N6_MeTrfase"/>
</dbReference>
<dbReference type="GO" id="GO:0032259">
    <property type="term" value="P:methylation"/>
    <property type="evidence" value="ECO:0007669"/>
    <property type="project" value="UniProtKB-KW"/>
</dbReference>
<evidence type="ECO:0000259" key="7">
    <source>
        <dbReference type="Pfam" id="PF05175"/>
    </source>
</evidence>
<dbReference type="PANTHER" id="PTHR47739">
    <property type="entry name" value="TRNA1(VAL) (ADENINE(37)-N6)-METHYLTRANSFERASE"/>
    <property type="match status" value="1"/>
</dbReference>
<dbReference type="InterPro" id="IPR002052">
    <property type="entry name" value="DNA_methylase_N6_adenine_CS"/>
</dbReference>